<dbReference type="Pfam" id="PF23346">
    <property type="entry name" value="DUF7087"/>
    <property type="match status" value="1"/>
</dbReference>
<evidence type="ECO:0000259" key="2">
    <source>
        <dbReference type="Pfam" id="PF23346"/>
    </source>
</evidence>
<reference evidence="4" key="1">
    <citation type="submission" date="2016-11" db="UniProtKB">
        <authorList>
            <consortium name="WormBaseParasite"/>
        </authorList>
    </citation>
    <scope>IDENTIFICATION</scope>
</reference>
<feature type="domain" description="DUF7087" evidence="2">
    <location>
        <begin position="57"/>
        <end position="188"/>
    </location>
</feature>
<name>A0A1I7Z9P3_9BILA</name>
<keyword evidence="3" id="KW-1185">Reference proteome</keyword>
<keyword evidence="1" id="KW-0472">Membrane</keyword>
<evidence type="ECO:0000313" key="3">
    <source>
        <dbReference type="Proteomes" id="UP000095287"/>
    </source>
</evidence>
<dbReference type="Proteomes" id="UP000095287">
    <property type="component" value="Unplaced"/>
</dbReference>
<feature type="transmembrane region" description="Helical" evidence="1">
    <location>
        <begin position="93"/>
        <end position="112"/>
    </location>
</feature>
<evidence type="ECO:0000256" key="1">
    <source>
        <dbReference type="SAM" id="Phobius"/>
    </source>
</evidence>
<dbReference type="WBParaSite" id="L893_g2418.t1">
    <property type="protein sequence ID" value="L893_g2418.t1"/>
    <property type="gene ID" value="L893_g2418"/>
</dbReference>
<sequence>MADSNRQMSPTRQPSSTLYEHVSAKAKNLISPHDSDIPPTPSARGDSLSSRIVSGGYHYGTVTYQLRAAQLVANAIGAVCLYSEADRMGLGNFLFPVIFLLAEMLIVGKRWYHSIDGRFDFKQMLSVADSGMKIQYAINVFGGFLLALIVHGMTAEIPSALSALGFHLTDYLAIVASFASLALDIFEGMKQKLS</sequence>
<evidence type="ECO:0000313" key="4">
    <source>
        <dbReference type="WBParaSite" id="L893_g2418.t1"/>
    </source>
</evidence>
<feature type="transmembrane region" description="Helical" evidence="1">
    <location>
        <begin position="133"/>
        <end position="152"/>
    </location>
</feature>
<accession>A0A1I7Z9P3</accession>
<keyword evidence="1" id="KW-0812">Transmembrane</keyword>
<dbReference type="InterPro" id="IPR055514">
    <property type="entry name" value="DUF7087"/>
</dbReference>
<dbReference type="PANTHER" id="PTHR36940:SF1">
    <property type="entry name" value="DUF3278 DOMAIN-CONTAINING PROTEIN"/>
    <property type="match status" value="1"/>
</dbReference>
<organism evidence="3 4">
    <name type="scientific">Steinernema glaseri</name>
    <dbReference type="NCBI Taxonomy" id="37863"/>
    <lineage>
        <taxon>Eukaryota</taxon>
        <taxon>Metazoa</taxon>
        <taxon>Ecdysozoa</taxon>
        <taxon>Nematoda</taxon>
        <taxon>Chromadorea</taxon>
        <taxon>Rhabditida</taxon>
        <taxon>Tylenchina</taxon>
        <taxon>Panagrolaimomorpha</taxon>
        <taxon>Strongyloidoidea</taxon>
        <taxon>Steinernematidae</taxon>
        <taxon>Steinernema</taxon>
    </lineage>
</organism>
<dbReference type="AlphaFoldDB" id="A0A1I7Z9P3"/>
<protein>
    <submittedName>
        <fullName evidence="4">DUF3796 domain-containing protein</fullName>
    </submittedName>
</protein>
<proteinExistence type="predicted"/>
<dbReference type="PANTHER" id="PTHR36940">
    <property type="entry name" value="PROTEIN CBG20338"/>
    <property type="match status" value="1"/>
</dbReference>
<feature type="transmembrane region" description="Helical" evidence="1">
    <location>
        <begin position="164"/>
        <end position="186"/>
    </location>
</feature>
<keyword evidence="1" id="KW-1133">Transmembrane helix</keyword>